<dbReference type="RefSeq" id="WP_148914291.1">
    <property type="nucleotide sequence ID" value="NZ_VSZS01000060.1"/>
</dbReference>
<feature type="transmembrane region" description="Helical" evidence="9">
    <location>
        <begin position="293"/>
        <end position="316"/>
    </location>
</feature>
<organism evidence="10 11">
    <name type="scientific">Neoaquamicrobium microcysteis</name>
    <dbReference type="NCBI Taxonomy" id="2682781"/>
    <lineage>
        <taxon>Bacteria</taxon>
        <taxon>Pseudomonadati</taxon>
        <taxon>Pseudomonadota</taxon>
        <taxon>Alphaproteobacteria</taxon>
        <taxon>Hyphomicrobiales</taxon>
        <taxon>Phyllobacteriaceae</taxon>
        <taxon>Neoaquamicrobium</taxon>
    </lineage>
</organism>
<dbReference type="PANTHER" id="PTHR30574:SF1">
    <property type="entry name" value="SULPHUR TRANSPORT DOMAIN-CONTAINING PROTEIN"/>
    <property type="match status" value="1"/>
</dbReference>
<dbReference type="SMR" id="A0A5D4GW87"/>
<feature type="transmembrane region" description="Helical" evidence="9">
    <location>
        <begin position="166"/>
        <end position="193"/>
    </location>
</feature>
<gene>
    <name evidence="10" type="ORF">FY036_08500</name>
</gene>
<feature type="transmembrane region" description="Helical" evidence="9">
    <location>
        <begin position="261"/>
        <end position="281"/>
    </location>
</feature>
<evidence type="ECO:0000256" key="7">
    <source>
        <dbReference type="ARBA" id="ARBA00023136"/>
    </source>
</evidence>
<keyword evidence="11" id="KW-1185">Reference proteome</keyword>
<comment type="caution">
    <text evidence="10">The sequence shown here is derived from an EMBL/GenBank/DDBJ whole genome shotgun (WGS) entry which is preliminary data.</text>
</comment>
<keyword evidence="6 9" id="KW-1133">Transmembrane helix</keyword>
<evidence type="ECO:0000256" key="3">
    <source>
        <dbReference type="ARBA" id="ARBA00022475"/>
    </source>
</evidence>
<evidence type="ECO:0000313" key="11">
    <source>
        <dbReference type="Proteomes" id="UP000323258"/>
    </source>
</evidence>
<evidence type="ECO:0000256" key="1">
    <source>
        <dbReference type="ARBA" id="ARBA00004429"/>
    </source>
</evidence>
<dbReference type="OrthoDB" id="5342349at2"/>
<dbReference type="GO" id="GO:0005886">
    <property type="term" value="C:plasma membrane"/>
    <property type="evidence" value="ECO:0007669"/>
    <property type="project" value="UniProtKB-SubCell"/>
</dbReference>
<dbReference type="Proteomes" id="UP000323258">
    <property type="component" value="Unassembled WGS sequence"/>
</dbReference>
<dbReference type="PANTHER" id="PTHR30574">
    <property type="entry name" value="INNER MEMBRANE PROTEIN YEDE"/>
    <property type="match status" value="1"/>
</dbReference>
<sequence length="351" mass="35260">MDFVPLIDAVGEPSTAMIGGIALGAVFGLAAQRSRFCTRSAIIEAVRDGDLRAFAVWLAGFATALLCVQAMLDIGELSVTETRFFSSVQSLSGALIGGLLFGVGMALTRGCVSRLVVLGASGNLRAVFCLAVVTLAGWATFAGALIPLRDSIAGLWTTASIGGNDLLAHAGLGRTAGMVAGGALLGAAVALALVTRASGWRFFGGVVVGLALAGGWWFTWQLSQQVFDPVQVESLSFIRPFATTLMLAIGSLSDTGLDQGLLIGTVAGAAIGALASGEFRIATFSEPGVPSIWRYAAGAALMGFGGILAVGCTVGAGLTGGSVLAVSSLTALAAMMAGAAATDRIVDAPGK</sequence>
<keyword evidence="3" id="KW-1003">Cell membrane</keyword>
<evidence type="ECO:0000313" key="10">
    <source>
        <dbReference type="EMBL" id="TYR33091.1"/>
    </source>
</evidence>
<feature type="transmembrane region" description="Helical" evidence="9">
    <location>
        <begin position="92"/>
        <end position="112"/>
    </location>
</feature>
<evidence type="ECO:0000256" key="2">
    <source>
        <dbReference type="ARBA" id="ARBA00022448"/>
    </source>
</evidence>
<dbReference type="InterPro" id="IPR007272">
    <property type="entry name" value="Sulf_transp_TsuA/YedE"/>
</dbReference>
<keyword evidence="4" id="KW-0997">Cell inner membrane</keyword>
<reference evidence="10 11" key="2">
    <citation type="submission" date="2019-09" db="EMBL/GenBank/DDBJ databases">
        <title>Mesorhizobium sp. MaA-C15 isolated from Microcystis aeruginosa.</title>
        <authorList>
            <person name="Jeong S.E."/>
            <person name="Jin H.M."/>
            <person name="Jeon C.O."/>
        </authorList>
    </citation>
    <scope>NUCLEOTIDE SEQUENCE [LARGE SCALE GENOMIC DNA]</scope>
    <source>
        <strain evidence="10 11">MaA-C15</strain>
    </source>
</reference>
<evidence type="ECO:0000256" key="5">
    <source>
        <dbReference type="ARBA" id="ARBA00022692"/>
    </source>
</evidence>
<proteinExistence type="inferred from homology"/>
<feature type="transmembrane region" description="Helical" evidence="9">
    <location>
        <begin position="200"/>
        <end position="219"/>
    </location>
</feature>
<feature type="transmembrane region" description="Helical" evidence="9">
    <location>
        <begin position="124"/>
        <end position="146"/>
    </location>
</feature>
<evidence type="ECO:0000256" key="4">
    <source>
        <dbReference type="ARBA" id="ARBA00022519"/>
    </source>
</evidence>
<evidence type="ECO:0000256" key="8">
    <source>
        <dbReference type="ARBA" id="ARBA00035655"/>
    </source>
</evidence>
<keyword evidence="7 9" id="KW-0472">Membrane</keyword>
<keyword evidence="5 9" id="KW-0812">Transmembrane</keyword>
<evidence type="ECO:0000256" key="9">
    <source>
        <dbReference type="SAM" id="Phobius"/>
    </source>
</evidence>
<dbReference type="AlphaFoldDB" id="A0A5D4GW87"/>
<evidence type="ECO:0000256" key="6">
    <source>
        <dbReference type="ARBA" id="ARBA00022989"/>
    </source>
</evidence>
<feature type="transmembrane region" description="Helical" evidence="9">
    <location>
        <begin position="322"/>
        <end position="341"/>
    </location>
</feature>
<comment type="subcellular location">
    <subcellularLocation>
        <location evidence="1">Cell inner membrane</location>
        <topology evidence="1">Multi-pass membrane protein</topology>
    </subcellularLocation>
</comment>
<dbReference type="Pfam" id="PF04143">
    <property type="entry name" value="Sulf_transp"/>
    <property type="match status" value="1"/>
</dbReference>
<dbReference type="EMBL" id="VSZS01000060">
    <property type="protein sequence ID" value="TYR33091.1"/>
    <property type="molecule type" value="Genomic_DNA"/>
</dbReference>
<feature type="transmembrane region" description="Helical" evidence="9">
    <location>
        <begin position="14"/>
        <end position="31"/>
    </location>
</feature>
<reference evidence="10 11" key="1">
    <citation type="submission" date="2019-08" db="EMBL/GenBank/DDBJ databases">
        <authorList>
            <person name="Seo Y.L."/>
        </authorList>
    </citation>
    <scope>NUCLEOTIDE SEQUENCE [LARGE SCALE GENOMIC DNA]</scope>
    <source>
        <strain evidence="10 11">MaA-C15</strain>
    </source>
</reference>
<protein>
    <submittedName>
        <fullName evidence="10">YeeE/YedE family protein</fullName>
    </submittedName>
</protein>
<comment type="similarity">
    <text evidence="8">Belongs to the TsuA/YedE (TC 9.B.102) family.</text>
</comment>
<keyword evidence="2" id="KW-0813">Transport</keyword>
<name>A0A5D4GW87_9HYPH</name>
<feature type="transmembrane region" description="Helical" evidence="9">
    <location>
        <begin position="51"/>
        <end position="72"/>
    </location>
</feature>
<accession>A0A5D4GW87</accession>